<evidence type="ECO:0000313" key="7">
    <source>
        <dbReference type="EMBL" id="VFK47673.1"/>
    </source>
</evidence>
<dbReference type="AlphaFoldDB" id="A0A450YJU8"/>
<evidence type="ECO:0000256" key="3">
    <source>
        <dbReference type="ARBA" id="ARBA00022752"/>
    </source>
</evidence>
<feature type="region of interest" description="Disordered" evidence="5">
    <location>
        <begin position="407"/>
        <end position="473"/>
    </location>
</feature>
<accession>A0A450YJU8</accession>
<protein>
    <recommendedName>
        <fullName evidence="2">Poly(3-hydroxyalkanoate) polymerase subunit PhaE</fullName>
    </recommendedName>
</protein>
<evidence type="ECO:0000256" key="2">
    <source>
        <dbReference type="ARBA" id="ARBA00019066"/>
    </source>
</evidence>
<proteinExistence type="predicted"/>
<evidence type="ECO:0000313" key="6">
    <source>
        <dbReference type="EMBL" id="VFK41815.1"/>
    </source>
</evidence>
<feature type="compositionally biased region" description="Pro residues" evidence="5">
    <location>
        <begin position="427"/>
        <end position="442"/>
    </location>
</feature>
<organism evidence="6">
    <name type="scientific">Candidatus Kentrum sp. SD</name>
    <dbReference type="NCBI Taxonomy" id="2126332"/>
    <lineage>
        <taxon>Bacteria</taxon>
        <taxon>Pseudomonadati</taxon>
        <taxon>Pseudomonadota</taxon>
        <taxon>Gammaproteobacteria</taxon>
        <taxon>Candidatus Kentrum</taxon>
    </lineage>
</organism>
<evidence type="ECO:0000256" key="1">
    <source>
        <dbReference type="ARBA" id="ARBA00004683"/>
    </source>
</evidence>
<keyword evidence="4" id="KW-0175">Coiled coil</keyword>
<dbReference type="InterPro" id="IPR010123">
    <property type="entry name" value="PHA_synth_III_E"/>
</dbReference>
<dbReference type="GO" id="GO:0042619">
    <property type="term" value="P:poly-hydroxybutyrate biosynthetic process"/>
    <property type="evidence" value="ECO:0007669"/>
    <property type="project" value="UniProtKB-KW"/>
</dbReference>
<comment type="pathway">
    <text evidence="1">Biopolymer metabolism; poly-(R)-3-hydroxybutanoate biosynthesis.</text>
</comment>
<dbReference type="EMBL" id="CAADFU010000102">
    <property type="protein sequence ID" value="VFK47673.1"/>
    <property type="molecule type" value="Genomic_DNA"/>
</dbReference>
<evidence type="ECO:0000256" key="5">
    <source>
        <dbReference type="SAM" id="MobiDB-lite"/>
    </source>
</evidence>
<keyword evidence="3" id="KW-0583">PHB biosynthesis</keyword>
<gene>
    <name evidence="7" type="ORF">BECKSD772E_GA0070983_11026</name>
    <name evidence="6" type="ORF">BECKSD772F_GA0070984_11054</name>
</gene>
<feature type="coiled-coil region" evidence="4">
    <location>
        <begin position="352"/>
        <end position="400"/>
    </location>
</feature>
<dbReference type="Pfam" id="PF09712">
    <property type="entry name" value="PHA_synth_III_E"/>
    <property type="match status" value="1"/>
</dbReference>
<reference evidence="6" key="1">
    <citation type="submission" date="2019-02" db="EMBL/GenBank/DDBJ databases">
        <authorList>
            <person name="Gruber-Vodicka R. H."/>
            <person name="Seah K. B. B."/>
        </authorList>
    </citation>
    <scope>NUCLEOTIDE SEQUENCE</scope>
    <source>
        <strain evidence="7">BECK_S1320</strain>
        <strain evidence="6">BECK_S1321</strain>
    </source>
</reference>
<dbReference type="EMBL" id="CAADFR010000105">
    <property type="protein sequence ID" value="VFK41815.1"/>
    <property type="molecule type" value="Genomic_DNA"/>
</dbReference>
<dbReference type="UniPathway" id="UPA00917"/>
<sequence length="473" mass="51845">MNWTEQTESMMKMWNDAQKQFLSGGYNPAQGMPGLSGMPTMQNPMNWFKPGFMPGFAGLGAGSSGTADSQAAAGNLLATQAMMMQGFGILTKAWQAMAPDLSTGKPSGDQPWKANFDAFLKQLGDEFSGVPGRFSASGMGMKELMGSFLGEWGPLLKPWLASIQGTGLGGPMAEMLMGEQFPFQKMFDMGAEPAFQDLAQIPMMGVSREQIAKISRVFDSHVDLRKAAYKYQTAISKAIGEAIKETIEKLAELAKKDQQIGSVRELMSLWVKTTDKKLTRTYITDEFIAIQSEMSKASLENKNAQRAVLEIILKQLDIPTRTELDDAYKTLYNLKKGVKELRVDTTDARDSQKQAVAEMMELRNARKQAESRAEELRDTARRLETELASLRDAMRKMETKFAQDITKLAESVKPPEPVKNTSQSPKAPEPPNAKPSPKPAAPPLIATGATQNKGAENKAGESPTKIARKKAPT</sequence>
<evidence type="ECO:0000256" key="4">
    <source>
        <dbReference type="SAM" id="Coils"/>
    </source>
</evidence>
<name>A0A450YJU8_9GAMM</name>